<evidence type="ECO:0000256" key="15">
    <source>
        <dbReference type="ARBA" id="ARBA00047899"/>
    </source>
</evidence>
<name>A0AAN7JJA3_9MYRT</name>
<evidence type="ECO:0000256" key="14">
    <source>
        <dbReference type="ARBA" id="ARBA00023180"/>
    </source>
</evidence>
<keyword evidence="11 19" id="KW-0472">Membrane</keyword>
<evidence type="ECO:0000259" key="21">
    <source>
        <dbReference type="PROSITE" id="PS50011"/>
    </source>
</evidence>
<dbReference type="Proteomes" id="UP001345219">
    <property type="component" value="Chromosome 10"/>
</dbReference>
<proteinExistence type="inferred from homology"/>
<sequence length="832" mass="93726">MGKFFMECSSSGYLFLLLACVVLVCSVASPSDSIMGDQSLKDGQTIVSSRGTFELGFFSPSKSSLRRYVGIWYKNIPNITVVWVANRDFPLYNTTGSLKIVDQRTLVIVDSDSNQTVWSSNSTGTIAGNAVAQLLDSGNLVLRPENDTDPMSYIWQSFDYPGDTLLPGMKYGIDLVTGLNRDLTSWRSPEDPSRGEYSNRMDRRGVPEFYLWKGSNIQFRSGPWNGMRFSGMPNLKPNPIYNFRFVFSDKEVYYTFNLTDSSVISRMVMSSDGVLQRFIYISRTKGWNLYLTAQMDNCERYNLCGAYGSCDINNSPACGCLKAFEPRFPDYWATSDWSGGCVRKKILNCTEGEGFLKYSGMKLPDTRGSWYNQTMSLEECSRVCRDNCSCTAYASMDIRDGGSGCILWFGDLIDLRSYNENGQDIYIRLAASEIESSKSSKGKTRTKLIVIPVVAAASGFLLFVVLKCRRKRSKIEAIIPQSPEQDNSDVSEKGELELPLFDFATIIMATGNFSPGNKIGQGGFGSVYKGTLSDGQAIAVKRLSKRSRQGLDEFKNEVLCISMLQHRNLVKLLGCCIQEGERMLIYEFMPNKSLDFIIFDQRQAAILDWSKRFQIINGIARGLLYLHQDSTLRIIHRDLKASNILLDLDMNPKISDFGMARSFTGEESTEGKTNRVVGTYGYMSPEYAIDGQFSVKSDVFSFGVLVLEIVSGKKNRRFRHPDHKLNLLGHAWWLYKEMKLQELMDESIRESCNRVELLRTVLVALLCVQQSPEDRPNMSKVVLMLSSDISLPQPKEPGFFNERDLSDTEYSTTKKEISTTHNGMTMTVLDGR</sequence>
<dbReference type="SMART" id="SM00220">
    <property type="entry name" value="S_TKc"/>
    <property type="match status" value="1"/>
</dbReference>
<feature type="domain" description="Apple" evidence="23">
    <location>
        <begin position="349"/>
        <end position="430"/>
    </location>
</feature>
<feature type="domain" description="Protein kinase" evidence="21">
    <location>
        <begin position="513"/>
        <end position="791"/>
    </location>
</feature>
<evidence type="ECO:0000313" key="24">
    <source>
        <dbReference type="EMBL" id="KAK4745822.1"/>
    </source>
</evidence>
<dbReference type="FunFam" id="2.90.10.10:FF:000001">
    <property type="entry name" value="G-type lectin S-receptor-like serine/threonine-protein kinase"/>
    <property type="match status" value="1"/>
</dbReference>
<evidence type="ECO:0000256" key="10">
    <source>
        <dbReference type="ARBA" id="ARBA00022989"/>
    </source>
</evidence>
<dbReference type="PANTHER" id="PTHR32444">
    <property type="entry name" value="BULB-TYPE LECTIN DOMAIN-CONTAINING PROTEIN"/>
    <property type="match status" value="1"/>
</dbReference>
<keyword evidence="8 17" id="KW-0418">Kinase</keyword>
<keyword evidence="7 17" id="KW-0547">Nucleotide-binding</keyword>
<evidence type="ECO:0000256" key="11">
    <source>
        <dbReference type="ARBA" id="ARBA00023136"/>
    </source>
</evidence>
<keyword evidence="9 17" id="KW-0067">ATP-binding</keyword>
<dbReference type="PROSITE" id="PS50927">
    <property type="entry name" value="BULB_LECTIN"/>
    <property type="match status" value="1"/>
</dbReference>
<dbReference type="EC" id="2.7.11.1" evidence="17"/>
<dbReference type="PROSITE" id="PS00108">
    <property type="entry name" value="PROTEIN_KINASE_ST"/>
    <property type="match status" value="1"/>
</dbReference>
<dbReference type="Pfam" id="PF00954">
    <property type="entry name" value="S_locus_glycop"/>
    <property type="match status" value="1"/>
</dbReference>
<evidence type="ECO:0000259" key="22">
    <source>
        <dbReference type="PROSITE" id="PS50927"/>
    </source>
</evidence>
<dbReference type="InterPro" id="IPR001480">
    <property type="entry name" value="Bulb-type_lectin_dom"/>
</dbReference>
<dbReference type="GO" id="GO:0048544">
    <property type="term" value="P:recognition of pollen"/>
    <property type="evidence" value="ECO:0007669"/>
    <property type="project" value="InterPro"/>
</dbReference>
<dbReference type="EMBL" id="JAXIOK010000021">
    <property type="protein sequence ID" value="KAK4745822.1"/>
    <property type="molecule type" value="Genomic_DNA"/>
</dbReference>
<feature type="transmembrane region" description="Helical" evidence="19">
    <location>
        <begin position="448"/>
        <end position="466"/>
    </location>
</feature>
<keyword evidence="14" id="KW-0325">Glycoprotein</keyword>
<comment type="caution">
    <text evidence="24">The sequence shown here is derived from an EMBL/GenBank/DDBJ whole genome shotgun (WGS) entry which is preliminary data.</text>
</comment>
<evidence type="ECO:0000313" key="25">
    <source>
        <dbReference type="Proteomes" id="UP001345219"/>
    </source>
</evidence>
<dbReference type="Gene3D" id="1.10.510.10">
    <property type="entry name" value="Transferase(Phosphotransferase) domain 1"/>
    <property type="match status" value="1"/>
</dbReference>
<dbReference type="PROSITE" id="PS50948">
    <property type="entry name" value="PAN"/>
    <property type="match status" value="1"/>
</dbReference>
<dbReference type="PROSITE" id="PS00107">
    <property type="entry name" value="PROTEIN_KINASE_ATP"/>
    <property type="match status" value="1"/>
</dbReference>
<dbReference type="InterPro" id="IPR036426">
    <property type="entry name" value="Bulb-type_lectin_dom_sf"/>
</dbReference>
<keyword evidence="10 19" id="KW-1133">Transmembrane helix</keyword>
<dbReference type="CDD" id="cd01098">
    <property type="entry name" value="PAN_AP_plant"/>
    <property type="match status" value="1"/>
</dbReference>
<dbReference type="InterPro" id="IPR017441">
    <property type="entry name" value="Protein_kinase_ATP_BS"/>
</dbReference>
<feature type="signal peptide" evidence="20">
    <location>
        <begin position="1"/>
        <end position="26"/>
    </location>
</feature>
<evidence type="ECO:0000256" key="9">
    <source>
        <dbReference type="ARBA" id="ARBA00022840"/>
    </source>
</evidence>
<evidence type="ECO:0000256" key="18">
    <source>
        <dbReference type="PROSITE-ProRule" id="PRU10141"/>
    </source>
</evidence>
<dbReference type="AlphaFoldDB" id="A0AAN7JJA3"/>
<dbReference type="SUPFAM" id="SSF51110">
    <property type="entry name" value="alpha-D-mannose-specific plant lectins"/>
    <property type="match status" value="1"/>
</dbReference>
<dbReference type="CDD" id="cd00028">
    <property type="entry name" value="B_lectin"/>
    <property type="match status" value="1"/>
</dbReference>
<keyword evidence="2 17" id="KW-0723">Serine/threonine-protein kinase</keyword>
<dbReference type="CDD" id="cd14066">
    <property type="entry name" value="STKc_IRAK"/>
    <property type="match status" value="1"/>
</dbReference>
<evidence type="ECO:0000256" key="5">
    <source>
        <dbReference type="ARBA" id="ARBA00022692"/>
    </source>
</evidence>
<feature type="domain" description="Bulb-type lectin" evidence="22">
    <location>
        <begin position="31"/>
        <end position="155"/>
    </location>
</feature>
<gene>
    <name evidence="24" type="ORF">SAY87_012134</name>
</gene>
<keyword evidence="3" id="KW-0597">Phosphoprotein</keyword>
<evidence type="ECO:0000256" key="1">
    <source>
        <dbReference type="ARBA" id="ARBA00004479"/>
    </source>
</evidence>
<comment type="subcellular location">
    <subcellularLocation>
        <location evidence="1">Membrane</location>
        <topology evidence="1">Single-pass type I membrane protein</topology>
    </subcellularLocation>
</comment>
<evidence type="ECO:0000256" key="12">
    <source>
        <dbReference type="ARBA" id="ARBA00023157"/>
    </source>
</evidence>
<evidence type="ECO:0000256" key="4">
    <source>
        <dbReference type="ARBA" id="ARBA00022679"/>
    </source>
</evidence>
<keyword evidence="25" id="KW-1185">Reference proteome</keyword>
<dbReference type="GO" id="GO:0016020">
    <property type="term" value="C:membrane"/>
    <property type="evidence" value="ECO:0007669"/>
    <property type="project" value="UniProtKB-SubCell"/>
</dbReference>
<dbReference type="InterPro" id="IPR000719">
    <property type="entry name" value="Prot_kinase_dom"/>
</dbReference>
<evidence type="ECO:0000256" key="8">
    <source>
        <dbReference type="ARBA" id="ARBA00022777"/>
    </source>
</evidence>
<dbReference type="InterPro" id="IPR003609">
    <property type="entry name" value="Pan_app"/>
</dbReference>
<keyword evidence="12" id="KW-1015">Disulfide bond</keyword>
<dbReference type="GO" id="GO:0005524">
    <property type="term" value="F:ATP binding"/>
    <property type="evidence" value="ECO:0007669"/>
    <property type="project" value="UniProtKB-UniRule"/>
</dbReference>
<dbReference type="PROSITE" id="PS50011">
    <property type="entry name" value="PROTEIN_KINASE_DOM"/>
    <property type="match status" value="1"/>
</dbReference>
<dbReference type="Gene3D" id="2.90.10.10">
    <property type="entry name" value="Bulb-type lectin domain"/>
    <property type="match status" value="1"/>
</dbReference>
<dbReference type="InterPro" id="IPR024171">
    <property type="entry name" value="SRK-like_kinase"/>
</dbReference>
<dbReference type="Pfam" id="PF11883">
    <property type="entry name" value="DUF3403"/>
    <property type="match status" value="1"/>
</dbReference>
<dbReference type="InterPro" id="IPR021820">
    <property type="entry name" value="S-locus_recpt_kinase_C"/>
</dbReference>
<feature type="chain" id="PRO_5043042386" description="Receptor-like serine/threonine-protein kinase" evidence="20">
    <location>
        <begin position="27"/>
        <end position="832"/>
    </location>
</feature>
<dbReference type="FunFam" id="3.50.4.10:FF:000002">
    <property type="entry name" value="G-type lectin S-receptor-like serine/threonine-protein kinase"/>
    <property type="match status" value="1"/>
</dbReference>
<evidence type="ECO:0000256" key="20">
    <source>
        <dbReference type="SAM" id="SignalP"/>
    </source>
</evidence>
<evidence type="ECO:0000259" key="23">
    <source>
        <dbReference type="PROSITE" id="PS50948"/>
    </source>
</evidence>
<organism evidence="24 25">
    <name type="scientific">Trapa incisa</name>
    <dbReference type="NCBI Taxonomy" id="236973"/>
    <lineage>
        <taxon>Eukaryota</taxon>
        <taxon>Viridiplantae</taxon>
        <taxon>Streptophyta</taxon>
        <taxon>Embryophyta</taxon>
        <taxon>Tracheophyta</taxon>
        <taxon>Spermatophyta</taxon>
        <taxon>Magnoliopsida</taxon>
        <taxon>eudicotyledons</taxon>
        <taxon>Gunneridae</taxon>
        <taxon>Pentapetalae</taxon>
        <taxon>rosids</taxon>
        <taxon>malvids</taxon>
        <taxon>Myrtales</taxon>
        <taxon>Lythraceae</taxon>
        <taxon>Trapa</taxon>
    </lineage>
</organism>
<evidence type="ECO:0000256" key="3">
    <source>
        <dbReference type="ARBA" id="ARBA00022553"/>
    </source>
</evidence>
<dbReference type="Pfam" id="PF08276">
    <property type="entry name" value="PAN_2"/>
    <property type="match status" value="1"/>
</dbReference>
<keyword evidence="6 20" id="KW-0732">Signal</keyword>
<dbReference type="PIRSF" id="PIRSF000641">
    <property type="entry name" value="SRK"/>
    <property type="match status" value="1"/>
</dbReference>
<evidence type="ECO:0000256" key="19">
    <source>
        <dbReference type="SAM" id="Phobius"/>
    </source>
</evidence>
<dbReference type="SMART" id="SM00108">
    <property type="entry name" value="B_lectin"/>
    <property type="match status" value="1"/>
</dbReference>
<dbReference type="Gene3D" id="3.30.200.20">
    <property type="entry name" value="Phosphorylase Kinase, domain 1"/>
    <property type="match status" value="1"/>
</dbReference>
<comment type="catalytic activity">
    <reaction evidence="15 17">
        <text>L-threonyl-[protein] + ATP = O-phospho-L-threonyl-[protein] + ADP + H(+)</text>
        <dbReference type="Rhea" id="RHEA:46608"/>
        <dbReference type="Rhea" id="RHEA-COMP:11060"/>
        <dbReference type="Rhea" id="RHEA-COMP:11605"/>
        <dbReference type="ChEBI" id="CHEBI:15378"/>
        <dbReference type="ChEBI" id="CHEBI:30013"/>
        <dbReference type="ChEBI" id="CHEBI:30616"/>
        <dbReference type="ChEBI" id="CHEBI:61977"/>
        <dbReference type="ChEBI" id="CHEBI:456216"/>
        <dbReference type="EC" id="2.7.11.1"/>
    </reaction>
</comment>
<evidence type="ECO:0000256" key="16">
    <source>
        <dbReference type="ARBA" id="ARBA00048679"/>
    </source>
</evidence>
<dbReference type="InterPro" id="IPR011009">
    <property type="entry name" value="Kinase-like_dom_sf"/>
</dbReference>
<keyword evidence="13" id="KW-0675">Receptor</keyword>
<evidence type="ECO:0000256" key="6">
    <source>
        <dbReference type="ARBA" id="ARBA00022729"/>
    </source>
</evidence>
<dbReference type="PROSITE" id="PS51257">
    <property type="entry name" value="PROKAR_LIPOPROTEIN"/>
    <property type="match status" value="1"/>
</dbReference>
<comment type="similarity">
    <text evidence="17">Belongs to the protein kinase superfamily. Ser/Thr protein kinase family.</text>
</comment>
<protein>
    <recommendedName>
        <fullName evidence="17">Receptor-like serine/threonine-protein kinase</fullName>
        <ecNumber evidence="17">2.7.11.1</ecNumber>
    </recommendedName>
</protein>
<evidence type="ECO:0000256" key="2">
    <source>
        <dbReference type="ARBA" id="ARBA00022527"/>
    </source>
</evidence>
<dbReference type="PANTHER" id="PTHR32444:SF98">
    <property type="entry name" value="RECEPTOR-LIKE SERINE_THREONINE-PROTEIN KINASE"/>
    <property type="match status" value="1"/>
</dbReference>
<accession>A0AAN7JJA3</accession>
<dbReference type="Pfam" id="PF01453">
    <property type="entry name" value="B_lectin"/>
    <property type="match status" value="1"/>
</dbReference>
<keyword evidence="4 17" id="KW-0808">Transferase</keyword>
<comment type="catalytic activity">
    <reaction evidence="16 17">
        <text>L-seryl-[protein] + ATP = O-phospho-L-seryl-[protein] + ADP + H(+)</text>
        <dbReference type="Rhea" id="RHEA:17989"/>
        <dbReference type="Rhea" id="RHEA-COMP:9863"/>
        <dbReference type="Rhea" id="RHEA-COMP:11604"/>
        <dbReference type="ChEBI" id="CHEBI:15378"/>
        <dbReference type="ChEBI" id="CHEBI:29999"/>
        <dbReference type="ChEBI" id="CHEBI:30616"/>
        <dbReference type="ChEBI" id="CHEBI:83421"/>
        <dbReference type="ChEBI" id="CHEBI:456216"/>
        <dbReference type="EC" id="2.7.11.1"/>
    </reaction>
</comment>
<evidence type="ECO:0000256" key="13">
    <source>
        <dbReference type="ARBA" id="ARBA00023170"/>
    </source>
</evidence>
<evidence type="ECO:0000256" key="7">
    <source>
        <dbReference type="ARBA" id="ARBA00022741"/>
    </source>
</evidence>
<keyword evidence="5 19" id="KW-0812">Transmembrane</keyword>
<dbReference type="FunFam" id="3.30.200.20:FF:000195">
    <property type="entry name" value="G-type lectin S-receptor-like serine/threonine-protein kinase"/>
    <property type="match status" value="1"/>
</dbReference>
<evidence type="ECO:0000256" key="17">
    <source>
        <dbReference type="PIRNR" id="PIRNR000641"/>
    </source>
</evidence>
<dbReference type="InterPro" id="IPR001245">
    <property type="entry name" value="Ser-Thr/Tyr_kinase_cat_dom"/>
</dbReference>
<dbReference type="InterPro" id="IPR008271">
    <property type="entry name" value="Ser/Thr_kinase_AS"/>
</dbReference>
<dbReference type="InterPro" id="IPR000858">
    <property type="entry name" value="S_locus_glycoprot_dom"/>
</dbReference>
<dbReference type="GO" id="GO:0004674">
    <property type="term" value="F:protein serine/threonine kinase activity"/>
    <property type="evidence" value="ECO:0007669"/>
    <property type="project" value="UniProtKB-KW"/>
</dbReference>
<dbReference type="SMART" id="SM00473">
    <property type="entry name" value="PAN_AP"/>
    <property type="match status" value="1"/>
</dbReference>
<dbReference type="Pfam" id="PF07714">
    <property type="entry name" value="PK_Tyr_Ser-Thr"/>
    <property type="match status" value="1"/>
</dbReference>
<dbReference type="Gene3D" id="3.50.4.10">
    <property type="entry name" value="Hepatocyte Growth Factor"/>
    <property type="match status" value="1"/>
</dbReference>
<reference evidence="24 25" key="1">
    <citation type="journal article" date="2023" name="Hortic Res">
        <title>Pangenome of water caltrop reveals structural variations and asymmetric subgenome divergence after allopolyploidization.</title>
        <authorList>
            <person name="Zhang X."/>
            <person name="Chen Y."/>
            <person name="Wang L."/>
            <person name="Yuan Y."/>
            <person name="Fang M."/>
            <person name="Shi L."/>
            <person name="Lu R."/>
            <person name="Comes H.P."/>
            <person name="Ma Y."/>
            <person name="Chen Y."/>
            <person name="Huang G."/>
            <person name="Zhou Y."/>
            <person name="Zheng Z."/>
            <person name="Qiu Y."/>
        </authorList>
    </citation>
    <scope>NUCLEOTIDE SEQUENCE [LARGE SCALE GENOMIC DNA]</scope>
    <source>
        <tissue evidence="24">Roots</tissue>
    </source>
</reference>
<feature type="binding site" evidence="18">
    <location>
        <position position="541"/>
    </location>
    <ligand>
        <name>ATP</name>
        <dbReference type="ChEBI" id="CHEBI:30616"/>
    </ligand>
</feature>
<dbReference type="FunFam" id="1.10.510.10:FF:000060">
    <property type="entry name" value="G-type lectin S-receptor-like serine/threonine-protein kinase"/>
    <property type="match status" value="1"/>
</dbReference>
<dbReference type="SUPFAM" id="SSF56112">
    <property type="entry name" value="Protein kinase-like (PK-like)"/>
    <property type="match status" value="1"/>
</dbReference>